<dbReference type="OrthoDB" id="9803968at2"/>
<gene>
    <name evidence="3" type="ORF">LK12_22405</name>
</gene>
<dbReference type="Pfam" id="PF00501">
    <property type="entry name" value="AMP-binding"/>
    <property type="match status" value="1"/>
</dbReference>
<dbReference type="SUPFAM" id="SSF56801">
    <property type="entry name" value="Acetyl-CoA synthetase-like"/>
    <property type="match status" value="1"/>
</dbReference>
<accession>A0A0B1ZIL5</accession>
<evidence type="ECO:0008006" key="5">
    <source>
        <dbReference type="Google" id="ProtNLM"/>
    </source>
</evidence>
<dbReference type="InterPro" id="IPR042099">
    <property type="entry name" value="ANL_N_sf"/>
</dbReference>
<evidence type="ECO:0000259" key="2">
    <source>
        <dbReference type="Pfam" id="PF13193"/>
    </source>
</evidence>
<dbReference type="PROSITE" id="PS00455">
    <property type="entry name" value="AMP_BINDING"/>
    <property type="match status" value="1"/>
</dbReference>
<proteinExistence type="predicted"/>
<organism evidence="3 4">
    <name type="scientific">Novosphingobium malaysiense</name>
    <dbReference type="NCBI Taxonomy" id="1348853"/>
    <lineage>
        <taxon>Bacteria</taxon>
        <taxon>Pseudomonadati</taxon>
        <taxon>Pseudomonadota</taxon>
        <taxon>Alphaproteobacteria</taxon>
        <taxon>Sphingomonadales</taxon>
        <taxon>Sphingomonadaceae</taxon>
        <taxon>Novosphingobium</taxon>
    </lineage>
</organism>
<protein>
    <recommendedName>
        <fullName evidence="5">Fatty acid--CoA ligase</fullName>
    </recommendedName>
</protein>
<evidence type="ECO:0000313" key="3">
    <source>
        <dbReference type="EMBL" id="KHK89088.1"/>
    </source>
</evidence>
<dbReference type="Gene3D" id="3.40.50.12780">
    <property type="entry name" value="N-terminal domain of ligase-like"/>
    <property type="match status" value="1"/>
</dbReference>
<feature type="domain" description="AMP-binding enzyme C-terminal" evidence="2">
    <location>
        <begin position="457"/>
        <end position="532"/>
    </location>
</feature>
<comment type="caution">
    <text evidence="3">The sequence shown here is derived from an EMBL/GenBank/DDBJ whole genome shotgun (WGS) entry which is preliminary data.</text>
</comment>
<dbReference type="InterPro" id="IPR000873">
    <property type="entry name" value="AMP-dep_synth/lig_dom"/>
</dbReference>
<evidence type="ECO:0000259" key="1">
    <source>
        <dbReference type="Pfam" id="PF00501"/>
    </source>
</evidence>
<dbReference type="AlphaFoldDB" id="A0A0B1ZIL5"/>
<dbReference type="Gene3D" id="3.30.300.30">
    <property type="match status" value="1"/>
</dbReference>
<dbReference type="PANTHER" id="PTHR24096">
    <property type="entry name" value="LONG-CHAIN-FATTY-ACID--COA LIGASE"/>
    <property type="match status" value="1"/>
</dbReference>
<evidence type="ECO:0000313" key="4">
    <source>
        <dbReference type="Proteomes" id="UP000031057"/>
    </source>
</evidence>
<dbReference type="Pfam" id="PF13193">
    <property type="entry name" value="AMP-binding_C"/>
    <property type="match status" value="1"/>
</dbReference>
<feature type="domain" description="AMP-dependent synthetase/ligase" evidence="1">
    <location>
        <begin position="28"/>
        <end position="406"/>
    </location>
</feature>
<dbReference type="InterPro" id="IPR025110">
    <property type="entry name" value="AMP-bd_C"/>
</dbReference>
<dbReference type="Proteomes" id="UP000031057">
    <property type="component" value="Unassembled WGS sequence"/>
</dbReference>
<sequence>MPLTDWLFVVAEFWGFSQMNNPSLFQAFQASVRRHPELPAMRSGETQFTFAQLEAAATELAAGLMALGIVRGDRVAIWGVNSIPWALAGLALQAAGGALVPIGTRLRGREAAGILEDSGARFVFTDRAFGSFSFVEALLERAPASVERIVVLDEEGTPGPDDRVINLATLRELGRSVSREQVEERIAGGSGDDLADIIFTSGTTGKPKGVPMTQAQSLEACRMQQAEVSHFSPGEVFAVSYPFAHNAGYRAGWQIALLEGVCAIPVSMFDATEFMRLIEKEKVNYLPVVPTIAQAMIEHPDRDKFDLSSLRIIATGAATIPVSQVDDLRNLVGSGTTVATGYGLTESAGSVSTTFPDDASETVVKTVGRPLSNLQLKILDPEHNEVPTGERGEIAVKGPQVMKGYYNNPEATKAAFTQDGFLLTGDAGWLDEDGNLHIADRIKDMYLVGGFNCYPAEIENLMLSMDGISQVAVIGVDDERLGQVGRAFVVRSPGSTITEEDVIAWCRKEMANYKVPRSVRFLDALPVNNTGKIAKNELRAMAS</sequence>
<dbReference type="EMBL" id="JTDI01000009">
    <property type="protein sequence ID" value="KHK89088.1"/>
    <property type="molecule type" value="Genomic_DNA"/>
</dbReference>
<dbReference type="GO" id="GO:0016405">
    <property type="term" value="F:CoA-ligase activity"/>
    <property type="evidence" value="ECO:0007669"/>
    <property type="project" value="TreeGrafter"/>
</dbReference>
<dbReference type="InterPro" id="IPR045851">
    <property type="entry name" value="AMP-bd_C_sf"/>
</dbReference>
<name>A0A0B1ZIL5_9SPHN</name>
<dbReference type="PANTHER" id="PTHR24096:SF267">
    <property type="entry name" value="MALONATE--COA LIGASE ACSF3, MITOCHONDRIAL"/>
    <property type="match status" value="1"/>
</dbReference>
<keyword evidence="4" id="KW-1185">Reference proteome</keyword>
<dbReference type="InterPro" id="IPR020845">
    <property type="entry name" value="AMP-binding_CS"/>
</dbReference>
<dbReference type="STRING" id="1348853.LK12_22405"/>
<reference evidence="3 4" key="1">
    <citation type="submission" date="2014-10" db="EMBL/GenBank/DDBJ databases">
        <title>Genome sequence of Novosphingobium malaysiense MUSC 273(T).</title>
        <authorList>
            <person name="Lee L.-H."/>
        </authorList>
    </citation>
    <scope>NUCLEOTIDE SEQUENCE [LARGE SCALE GENOMIC DNA]</scope>
    <source>
        <strain evidence="3 4">MUSC 273</strain>
    </source>
</reference>